<accession>A0A0V0HTJ8</accession>
<dbReference type="EMBL" id="GEDG01015130">
    <property type="protein sequence ID" value="JAP23756.1"/>
    <property type="molecule type" value="Transcribed_RNA"/>
</dbReference>
<keyword evidence="1" id="KW-1133">Transmembrane helix</keyword>
<evidence type="ECO:0000256" key="1">
    <source>
        <dbReference type="SAM" id="Phobius"/>
    </source>
</evidence>
<proteinExistence type="predicted"/>
<dbReference type="AlphaFoldDB" id="A0A0V0HTJ8"/>
<keyword evidence="1" id="KW-0812">Transmembrane</keyword>
<reference evidence="2" key="1">
    <citation type="submission" date="2015-12" db="EMBL/GenBank/DDBJ databases">
        <title>Gene expression during late stages of embryo sac development: a critical building block for successful pollen-pistil interactions.</title>
        <authorList>
            <person name="Liu Y."/>
            <person name="Joly V."/>
            <person name="Sabar M."/>
            <person name="Matton D.P."/>
        </authorList>
    </citation>
    <scope>NUCLEOTIDE SEQUENCE</scope>
</reference>
<evidence type="ECO:0000313" key="2">
    <source>
        <dbReference type="EMBL" id="JAP23756.1"/>
    </source>
</evidence>
<organism evidence="2">
    <name type="scientific">Solanum chacoense</name>
    <name type="common">Chaco potato</name>
    <dbReference type="NCBI Taxonomy" id="4108"/>
    <lineage>
        <taxon>Eukaryota</taxon>
        <taxon>Viridiplantae</taxon>
        <taxon>Streptophyta</taxon>
        <taxon>Embryophyta</taxon>
        <taxon>Tracheophyta</taxon>
        <taxon>Spermatophyta</taxon>
        <taxon>Magnoliopsida</taxon>
        <taxon>eudicotyledons</taxon>
        <taxon>Gunneridae</taxon>
        <taxon>Pentapetalae</taxon>
        <taxon>asterids</taxon>
        <taxon>lamiids</taxon>
        <taxon>Solanales</taxon>
        <taxon>Solanaceae</taxon>
        <taxon>Solanoideae</taxon>
        <taxon>Solaneae</taxon>
        <taxon>Solanum</taxon>
    </lineage>
</organism>
<name>A0A0V0HTJ8_SOLCH</name>
<keyword evidence="1" id="KW-0472">Membrane</keyword>
<protein>
    <submittedName>
        <fullName evidence="2">Putative ovule protein</fullName>
    </submittedName>
</protein>
<sequence>MFYYLSFLTWYKSLYDLSRLLRNFACQQSLALCSIPGCDFLFFSSFWCSALFLLGYLPPSAIKY</sequence>
<feature type="transmembrane region" description="Helical" evidence="1">
    <location>
        <begin position="40"/>
        <end position="57"/>
    </location>
</feature>